<dbReference type="OrthoDB" id="9812065at2"/>
<dbReference type="KEGG" id="anp:FK178_04350"/>
<dbReference type="CDD" id="cd10917">
    <property type="entry name" value="CE4_NodB_like_6s_7s"/>
    <property type="match status" value="1"/>
</dbReference>
<evidence type="ECO:0000259" key="1">
    <source>
        <dbReference type="PROSITE" id="PS51677"/>
    </source>
</evidence>
<evidence type="ECO:0000313" key="3">
    <source>
        <dbReference type="Proteomes" id="UP000321954"/>
    </source>
</evidence>
<dbReference type="InterPro" id="IPR011330">
    <property type="entry name" value="Glyco_hydro/deAcase_b/a-brl"/>
</dbReference>
<dbReference type="Proteomes" id="UP000321954">
    <property type="component" value="Chromosome"/>
</dbReference>
<dbReference type="InterPro" id="IPR050248">
    <property type="entry name" value="Polysacc_deacetylase_ArnD"/>
</dbReference>
<dbReference type="GO" id="GO:0016810">
    <property type="term" value="F:hydrolase activity, acting on carbon-nitrogen (but not peptide) bonds"/>
    <property type="evidence" value="ECO:0007669"/>
    <property type="project" value="InterPro"/>
</dbReference>
<organism evidence="2 3">
    <name type="scientific">Antarcticibacterium arcticum</name>
    <dbReference type="NCBI Taxonomy" id="2585771"/>
    <lineage>
        <taxon>Bacteria</taxon>
        <taxon>Pseudomonadati</taxon>
        <taxon>Bacteroidota</taxon>
        <taxon>Flavobacteriia</taxon>
        <taxon>Flavobacteriales</taxon>
        <taxon>Flavobacteriaceae</taxon>
        <taxon>Antarcticibacterium</taxon>
    </lineage>
</organism>
<accession>A0A5B8YIV7</accession>
<dbReference type="PROSITE" id="PS51677">
    <property type="entry name" value="NODB"/>
    <property type="match status" value="1"/>
</dbReference>
<dbReference type="RefSeq" id="WP_146831358.1">
    <property type="nucleotide sequence ID" value="NZ_CP042476.1"/>
</dbReference>
<dbReference type="InterPro" id="IPR002509">
    <property type="entry name" value="NODB_dom"/>
</dbReference>
<name>A0A5B8YIV7_9FLAO</name>
<reference evidence="2 3" key="1">
    <citation type="submission" date="2019-08" db="EMBL/GenBank/DDBJ databases">
        <title>Antarcticibacterium arcticum sp. nov., a bacterium isolated from marine sediment of the Canadian Beaufort Sea.</title>
        <authorList>
            <person name="Lee Y.M."/>
            <person name="Baek K."/>
            <person name="Lee D.-H."/>
            <person name="Shin S.C."/>
            <person name="Jin Y.K."/>
            <person name="Park Y."/>
        </authorList>
    </citation>
    <scope>NUCLEOTIDE SEQUENCE [LARGE SCALE GENOMIC DNA]</scope>
    <source>
        <strain evidence="2 3">PAMC 28998</strain>
    </source>
</reference>
<dbReference type="AlphaFoldDB" id="A0A5B8YIV7"/>
<dbReference type="PANTHER" id="PTHR10587">
    <property type="entry name" value="GLYCOSYL TRANSFERASE-RELATED"/>
    <property type="match status" value="1"/>
</dbReference>
<sequence>MNFKTLNRIILSLLLVGAFFSAFNYISPWLIIGFIIGYLSFILIISTNVQLDFFLKAFHNNPFEEDGRIALTFDDGPVENTLKILEVLDKYHVKASFFCIGKNIEQNPEIFKLILEKGHFIGNHTWSHTRKMGFISSEKMVEEIKKCDEICYRIGGVRPATFRPPFGIINPKTKRALDITRHKVIGWNVRSYDAIISSENMILRRIIRKIKPGDVILLHDTNKLTVEILEQLLLFLRSNNYRPVRVDNLFNIDAYY</sequence>
<dbReference type="GO" id="GO:0005975">
    <property type="term" value="P:carbohydrate metabolic process"/>
    <property type="evidence" value="ECO:0007669"/>
    <property type="project" value="InterPro"/>
</dbReference>
<proteinExistence type="predicted"/>
<protein>
    <submittedName>
        <fullName evidence="2">Polysaccharide deacetylase family protein</fullName>
    </submittedName>
</protein>
<dbReference type="SUPFAM" id="SSF88713">
    <property type="entry name" value="Glycoside hydrolase/deacetylase"/>
    <property type="match status" value="1"/>
</dbReference>
<feature type="domain" description="NodB homology" evidence="1">
    <location>
        <begin position="67"/>
        <end position="244"/>
    </location>
</feature>
<keyword evidence="3" id="KW-1185">Reference proteome</keyword>
<gene>
    <name evidence="2" type="ORF">FK178_04350</name>
</gene>
<dbReference type="Gene3D" id="3.20.20.370">
    <property type="entry name" value="Glycoside hydrolase/deacetylase"/>
    <property type="match status" value="1"/>
</dbReference>
<dbReference type="Pfam" id="PF01522">
    <property type="entry name" value="Polysacc_deac_1"/>
    <property type="match status" value="1"/>
</dbReference>
<evidence type="ECO:0000313" key="2">
    <source>
        <dbReference type="EMBL" id="QED36988.1"/>
    </source>
</evidence>
<dbReference type="EMBL" id="CP042476">
    <property type="protein sequence ID" value="QED36988.1"/>
    <property type="molecule type" value="Genomic_DNA"/>
</dbReference>